<proteinExistence type="predicted"/>
<dbReference type="EMBL" id="SSNZ01000001">
    <property type="protein sequence ID" value="THF52833.1"/>
    <property type="molecule type" value="Genomic_DNA"/>
</dbReference>
<dbReference type="OrthoDB" id="1263170at2"/>
<sequence>MRYTFFSFLFLLLLSCQKQPTIYFKENIIKELAQGDFTLPSPYHNIPLFIVIENGEYCNSNITILYHIYQEYYKSKYKSFELFLDTVLNQKMALSKKDFYRMDVQYFQLDSEISKQYHKYSFKDFMDQYCQKEDNNNYSLKSEFYDKFSNDELNTLSYYLFINNYQTGLDDYIGKYYFRPLLSYNPNQTNE</sequence>
<dbReference type="Proteomes" id="UP000307507">
    <property type="component" value="Unassembled WGS sequence"/>
</dbReference>
<dbReference type="RefSeq" id="WP_136401358.1">
    <property type="nucleotide sequence ID" value="NZ_SSNZ01000001.1"/>
</dbReference>
<evidence type="ECO:0000313" key="2">
    <source>
        <dbReference type="Proteomes" id="UP000307507"/>
    </source>
</evidence>
<gene>
    <name evidence="1" type="ORF">E6C50_01075</name>
</gene>
<evidence type="ECO:0008006" key="3">
    <source>
        <dbReference type="Google" id="ProtNLM"/>
    </source>
</evidence>
<protein>
    <recommendedName>
        <fullName evidence="3">Lipoprotein</fullName>
    </recommendedName>
</protein>
<organism evidence="1 2">
    <name type="scientific">Flavobacterium supellecticarium</name>
    <dbReference type="NCBI Taxonomy" id="2565924"/>
    <lineage>
        <taxon>Bacteria</taxon>
        <taxon>Pseudomonadati</taxon>
        <taxon>Bacteroidota</taxon>
        <taxon>Flavobacteriia</taxon>
        <taxon>Flavobacteriales</taxon>
        <taxon>Flavobacteriaceae</taxon>
        <taxon>Flavobacterium</taxon>
    </lineage>
</organism>
<dbReference type="AlphaFoldDB" id="A0A4S4A3I3"/>
<name>A0A4S4A3I3_9FLAO</name>
<reference evidence="1 2" key="1">
    <citation type="submission" date="2019-04" db="EMBL/GenBank/DDBJ databases">
        <title>Flavobacterium sp. nov. isolated from construction timber.</title>
        <authorList>
            <person name="Lin S.-Y."/>
            <person name="Chang C.-T."/>
            <person name="Young C.-C."/>
        </authorList>
    </citation>
    <scope>NUCLEOTIDE SEQUENCE [LARGE SCALE GENOMIC DNA]</scope>
    <source>
        <strain evidence="1 2">CC-CTC003</strain>
    </source>
</reference>
<comment type="caution">
    <text evidence="1">The sequence shown here is derived from an EMBL/GenBank/DDBJ whole genome shotgun (WGS) entry which is preliminary data.</text>
</comment>
<dbReference type="PROSITE" id="PS51257">
    <property type="entry name" value="PROKAR_LIPOPROTEIN"/>
    <property type="match status" value="1"/>
</dbReference>
<accession>A0A4S4A3I3</accession>
<evidence type="ECO:0000313" key="1">
    <source>
        <dbReference type="EMBL" id="THF52833.1"/>
    </source>
</evidence>
<keyword evidence="2" id="KW-1185">Reference proteome</keyword>